<keyword evidence="2" id="KW-1185">Reference proteome</keyword>
<organism evidence="1 2">
    <name type="scientific">Acaulospora colombiana</name>
    <dbReference type="NCBI Taxonomy" id="27376"/>
    <lineage>
        <taxon>Eukaryota</taxon>
        <taxon>Fungi</taxon>
        <taxon>Fungi incertae sedis</taxon>
        <taxon>Mucoromycota</taxon>
        <taxon>Glomeromycotina</taxon>
        <taxon>Glomeromycetes</taxon>
        <taxon>Diversisporales</taxon>
        <taxon>Acaulosporaceae</taxon>
        <taxon>Acaulospora</taxon>
    </lineage>
</organism>
<evidence type="ECO:0000313" key="2">
    <source>
        <dbReference type="Proteomes" id="UP000789525"/>
    </source>
</evidence>
<comment type="caution">
    <text evidence="1">The sequence shown here is derived from an EMBL/GenBank/DDBJ whole genome shotgun (WGS) entry which is preliminary data.</text>
</comment>
<sequence length="141" mass="15079">MIGGVVEKVLLFGIPELASNGMKLLEIRNQLPNSVEYSLKGVYVTAEDVGVKEEDVAAIFSKTRFTTCIPPEYGGSGNPSYSTARGVVCALEAAFSYVGKNSLQDSTFAVQAASSGNTPQEVAIKLAEQKSFKENPIFGHR</sequence>
<protein>
    <submittedName>
        <fullName evidence="1">11108_t:CDS:1</fullName>
    </submittedName>
</protein>
<dbReference type="EMBL" id="CAJVPT010001753">
    <property type="protein sequence ID" value="CAG8468334.1"/>
    <property type="molecule type" value="Genomic_DNA"/>
</dbReference>
<feature type="non-terminal residue" evidence="1">
    <location>
        <position position="141"/>
    </location>
</feature>
<name>A0ACA9KEG9_9GLOM</name>
<dbReference type="Proteomes" id="UP000789525">
    <property type="component" value="Unassembled WGS sequence"/>
</dbReference>
<proteinExistence type="predicted"/>
<accession>A0ACA9KEG9</accession>
<evidence type="ECO:0000313" key="1">
    <source>
        <dbReference type="EMBL" id="CAG8468334.1"/>
    </source>
</evidence>
<reference evidence="1" key="1">
    <citation type="submission" date="2021-06" db="EMBL/GenBank/DDBJ databases">
        <authorList>
            <person name="Kallberg Y."/>
            <person name="Tangrot J."/>
            <person name="Rosling A."/>
        </authorList>
    </citation>
    <scope>NUCLEOTIDE SEQUENCE</scope>
    <source>
        <strain evidence="1">CL356</strain>
    </source>
</reference>
<gene>
    <name evidence="1" type="ORF">ACOLOM_LOCUS1479</name>
</gene>